<protein>
    <recommendedName>
        <fullName evidence="9">Cyclin N-terminal domain-containing protein</fullName>
    </recommendedName>
</protein>
<dbReference type="SMART" id="SM01332">
    <property type="entry name" value="Cyclin_C"/>
    <property type="match status" value="1"/>
</dbReference>
<dbReference type="Gene3D" id="1.10.472.10">
    <property type="entry name" value="Cyclin-like"/>
    <property type="match status" value="2"/>
</dbReference>
<dbReference type="Pfam" id="PF00134">
    <property type="entry name" value="Cyclin_N"/>
    <property type="match status" value="1"/>
</dbReference>
<evidence type="ECO:0000256" key="1">
    <source>
        <dbReference type="ARBA" id="ARBA00022618"/>
    </source>
</evidence>
<dbReference type="PANTHER" id="PTHR10177">
    <property type="entry name" value="CYCLINS"/>
    <property type="match status" value="1"/>
</dbReference>
<reference evidence="7 8" key="1">
    <citation type="submission" date="2018-04" db="EMBL/GenBank/DDBJ databases">
        <title>WGS assembly of Panicum hallii var. hallii HAL2.</title>
        <authorList>
            <person name="Lovell J."/>
            <person name="Jenkins J."/>
            <person name="Lowry D."/>
            <person name="Mamidi S."/>
            <person name="Sreedasyam A."/>
            <person name="Weng X."/>
            <person name="Barry K."/>
            <person name="Bonette J."/>
            <person name="Campitelli B."/>
            <person name="Daum C."/>
            <person name="Gordon S."/>
            <person name="Gould B."/>
            <person name="Lipzen A."/>
            <person name="MacQueen A."/>
            <person name="Palacio-Mejia J."/>
            <person name="Plott C."/>
            <person name="Shakirov E."/>
            <person name="Shu S."/>
            <person name="Yoshinaga Y."/>
            <person name="Zane M."/>
            <person name="Rokhsar D."/>
            <person name="Grimwood J."/>
            <person name="Schmutz J."/>
            <person name="Juenger T."/>
        </authorList>
    </citation>
    <scope>NUCLEOTIDE SEQUENCE [LARGE SCALE GENOMIC DNA]</scope>
    <source>
        <strain evidence="8">cv. HAL2</strain>
    </source>
</reference>
<dbReference type="EMBL" id="CM009749">
    <property type="protein sequence ID" value="PUZ76163.1"/>
    <property type="molecule type" value="Genomic_DNA"/>
</dbReference>
<keyword evidence="8" id="KW-1185">Reference proteome</keyword>
<accession>A0A2T7F7V4</accession>
<name>A0A2T7F7V4_9POAL</name>
<evidence type="ECO:0000259" key="6">
    <source>
        <dbReference type="SMART" id="SM01332"/>
    </source>
</evidence>
<evidence type="ECO:0000256" key="4">
    <source>
        <dbReference type="RuleBase" id="RU000383"/>
    </source>
</evidence>
<evidence type="ECO:0000313" key="8">
    <source>
        <dbReference type="Proteomes" id="UP000244336"/>
    </source>
</evidence>
<dbReference type="Gramene" id="PUZ76163">
    <property type="protein sequence ID" value="PUZ76163"/>
    <property type="gene ID" value="GQ55_1G268000"/>
</dbReference>
<dbReference type="SMART" id="SM00385">
    <property type="entry name" value="CYCLIN"/>
    <property type="match status" value="2"/>
</dbReference>
<dbReference type="InterPro" id="IPR006671">
    <property type="entry name" value="Cyclin_N"/>
</dbReference>
<organism evidence="7 8">
    <name type="scientific">Panicum hallii var. hallii</name>
    <dbReference type="NCBI Taxonomy" id="1504633"/>
    <lineage>
        <taxon>Eukaryota</taxon>
        <taxon>Viridiplantae</taxon>
        <taxon>Streptophyta</taxon>
        <taxon>Embryophyta</taxon>
        <taxon>Tracheophyta</taxon>
        <taxon>Spermatophyta</taxon>
        <taxon>Magnoliopsida</taxon>
        <taxon>Liliopsida</taxon>
        <taxon>Poales</taxon>
        <taxon>Poaceae</taxon>
        <taxon>PACMAD clade</taxon>
        <taxon>Panicoideae</taxon>
        <taxon>Panicodae</taxon>
        <taxon>Paniceae</taxon>
        <taxon>Panicinae</taxon>
        <taxon>Panicum</taxon>
        <taxon>Panicum sect. Panicum</taxon>
    </lineage>
</organism>
<dbReference type="AlphaFoldDB" id="A0A2T7F7V4"/>
<keyword evidence="2 4" id="KW-0195">Cyclin</keyword>
<dbReference type="Proteomes" id="UP000244336">
    <property type="component" value="Chromosome 1"/>
</dbReference>
<dbReference type="OrthoDB" id="10308297at2759"/>
<dbReference type="InterPro" id="IPR004367">
    <property type="entry name" value="Cyclin_C-dom"/>
</dbReference>
<proteinExistence type="inferred from homology"/>
<keyword evidence="3" id="KW-0131">Cell cycle</keyword>
<evidence type="ECO:0000259" key="5">
    <source>
        <dbReference type="SMART" id="SM00385"/>
    </source>
</evidence>
<feature type="domain" description="Cyclin-like" evidence="5">
    <location>
        <begin position="309"/>
        <end position="397"/>
    </location>
</feature>
<dbReference type="InterPro" id="IPR039361">
    <property type="entry name" value="Cyclin"/>
</dbReference>
<keyword evidence="1" id="KW-0132">Cell division</keyword>
<feature type="domain" description="Cyclin-like" evidence="5">
    <location>
        <begin position="207"/>
        <end position="296"/>
    </location>
</feature>
<evidence type="ECO:0000256" key="3">
    <source>
        <dbReference type="ARBA" id="ARBA00023306"/>
    </source>
</evidence>
<dbReference type="GO" id="GO:0051301">
    <property type="term" value="P:cell division"/>
    <property type="evidence" value="ECO:0007669"/>
    <property type="project" value="UniProtKB-KW"/>
</dbReference>
<dbReference type="InterPro" id="IPR036915">
    <property type="entry name" value="Cyclin-like_sf"/>
</dbReference>
<dbReference type="SUPFAM" id="SSF47954">
    <property type="entry name" value="Cyclin-like"/>
    <property type="match status" value="2"/>
</dbReference>
<sequence>MCTTLPPFVVLPGLAGADARTTMATHVEAAPAGYGYYGDGDDAADIDALLRDIHAAVVRPRTPADPPMEFLARTRRHYNHYDGDLDAVLRRGTRSVRVPVPGAGLASIPTDAHRDAGPTTPVAVLGEPRSCGDDAFAGDDPVATVHTTTSPPKKQPQPQRCEYDAGLDAALRAMEREPAERPSADYLAADTQAGAELMVATRAHAVTLMYNFSGYYNLAPGTLHRAVSYVDRFLSASVTAGGCAGVNLVLLGAVAVFTAAKYEDRSTTLALRADDVARHVGCAACDVVAAERALFAALGYRLSGPTAYTFVNHFTTHGQEEDGSMLMLRTLAHHLADLALLDCRCGARFLPSAVAASAIALARMAMGGSAPSWSEEEVKVTGYELEDLAGCMAMIYDIHKHPEAWPGCYHMMDDCKLIYALPPLVI</sequence>
<evidence type="ECO:0000313" key="7">
    <source>
        <dbReference type="EMBL" id="PUZ76163.1"/>
    </source>
</evidence>
<feature type="domain" description="Cyclin C-terminal" evidence="6">
    <location>
        <begin position="305"/>
        <end position="424"/>
    </location>
</feature>
<comment type="similarity">
    <text evidence="4">Belongs to the cyclin family.</text>
</comment>
<dbReference type="InterPro" id="IPR013763">
    <property type="entry name" value="Cyclin-like_dom"/>
</dbReference>
<dbReference type="Pfam" id="PF02984">
    <property type="entry name" value="Cyclin_C"/>
    <property type="match status" value="1"/>
</dbReference>
<dbReference type="STRING" id="1504633.A0A2T7F7V4"/>
<evidence type="ECO:0000256" key="2">
    <source>
        <dbReference type="ARBA" id="ARBA00023127"/>
    </source>
</evidence>
<evidence type="ECO:0008006" key="9">
    <source>
        <dbReference type="Google" id="ProtNLM"/>
    </source>
</evidence>
<gene>
    <name evidence="7" type="ORF">GQ55_1G268000</name>
</gene>